<protein>
    <submittedName>
        <fullName evidence="7">Integrase</fullName>
    </submittedName>
</protein>
<feature type="domain" description="Core-binding (CB)" evidence="6">
    <location>
        <begin position="71"/>
        <end position="153"/>
    </location>
</feature>
<dbReference type="InterPro" id="IPR004191">
    <property type="entry name" value="Integrase_Tn916-type_DNA-bd_N"/>
</dbReference>
<dbReference type="PROSITE" id="PS51900">
    <property type="entry name" value="CB"/>
    <property type="match status" value="1"/>
</dbReference>
<dbReference type="InterPro" id="IPR010998">
    <property type="entry name" value="Integrase_recombinase_N"/>
</dbReference>
<proteinExistence type="inferred from homology"/>
<dbReference type="Gene3D" id="1.10.150.130">
    <property type="match status" value="1"/>
</dbReference>
<dbReference type="Pfam" id="PF00589">
    <property type="entry name" value="Phage_integrase"/>
    <property type="match status" value="1"/>
</dbReference>
<dbReference type="InterPro" id="IPR002104">
    <property type="entry name" value="Integrase_catalytic"/>
</dbReference>
<evidence type="ECO:0000259" key="5">
    <source>
        <dbReference type="PROSITE" id="PS51898"/>
    </source>
</evidence>
<evidence type="ECO:0000256" key="1">
    <source>
        <dbReference type="ARBA" id="ARBA00008857"/>
    </source>
</evidence>
<dbReference type="Gene3D" id="3.30.160.60">
    <property type="entry name" value="Classic Zinc Finger"/>
    <property type="match status" value="1"/>
</dbReference>
<sequence>MAKTRKDLRGRVLRKGEVQRSSDKRYMYTYTDPLGRRKFIYANDLAELREKEEKLLKDQLDGLDLYVAGKASLNDTFDRYISTKHNLRESTKSSYTYTYDHYVRGTFGQKRIAEIKYSDVLQFYYYLLNQKNISLGTLDTVHCLLHPTFQLAVRDEIIRKNPTDGVMKEISRESGKNRGARHALTVDQQRKFMEYIANHPIYFHWWPMFTVLLGTGCRIGEALGLRWQDLDFDNRVISINHSIVYYPMNGSNKSVLRVALPKTDAGIRTIPMLDIVKDAFEMLYEEQQETGFNETEIDGMSGFIFCNRFGSVPNPQTVNHTIKRIANNYNAEEVVQAKKENRDPVILPNFSCHHLRHTFCTRLCENETNLKVIQSIMGHKNIETTLDIYAEATEKKKQESFENLAAKLDIF</sequence>
<dbReference type="EMBL" id="AP027742">
    <property type="protein sequence ID" value="BDZ76122.1"/>
    <property type="molecule type" value="Genomic_DNA"/>
</dbReference>
<evidence type="ECO:0000259" key="6">
    <source>
        <dbReference type="PROSITE" id="PS51900"/>
    </source>
</evidence>
<dbReference type="InterPro" id="IPR044068">
    <property type="entry name" value="CB"/>
</dbReference>
<feature type="domain" description="Tyr recombinase" evidence="5">
    <location>
        <begin position="179"/>
        <end position="402"/>
    </location>
</feature>
<evidence type="ECO:0000256" key="2">
    <source>
        <dbReference type="ARBA" id="ARBA00023125"/>
    </source>
</evidence>
<keyword evidence="2 4" id="KW-0238">DNA-binding</keyword>
<dbReference type="InterPro" id="IPR013762">
    <property type="entry name" value="Integrase-like_cat_sf"/>
</dbReference>
<evidence type="ECO:0000256" key="4">
    <source>
        <dbReference type="PROSITE-ProRule" id="PRU01248"/>
    </source>
</evidence>
<dbReference type="CDD" id="cd01189">
    <property type="entry name" value="INT_ICEBs1_C_like"/>
    <property type="match status" value="1"/>
</dbReference>
<name>A0ABN6YZ99_9FIRM</name>
<dbReference type="InterPro" id="IPR011010">
    <property type="entry name" value="DNA_brk_join_enz"/>
</dbReference>
<reference evidence="8" key="1">
    <citation type="journal article" date="2023" name="Int. J. Syst. Evol. Microbiol.">
        <title>Claveliimonas bilis gen. nov., sp. nov., deoxycholic acid-producing bacteria isolated from human faeces, and reclassification of Sellimonas monacensis Zenner et al. 2021 as Claveliimonas monacensis comb. nov.</title>
        <authorList>
            <person name="Hisatomi A."/>
            <person name="Kastawa N.W.E.P.G."/>
            <person name="Song I."/>
            <person name="Ohkuma M."/>
            <person name="Fukiya S."/>
            <person name="Sakamoto M."/>
        </authorList>
    </citation>
    <scope>NUCLEOTIDE SEQUENCE [LARGE SCALE GENOMIC DNA]</scope>
    <source>
        <strain evidence="8">12BBH14</strain>
    </source>
</reference>
<evidence type="ECO:0000313" key="7">
    <source>
        <dbReference type="EMBL" id="BDZ76122.1"/>
    </source>
</evidence>
<keyword evidence="8" id="KW-1185">Reference proteome</keyword>
<evidence type="ECO:0000313" key="8">
    <source>
        <dbReference type="Proteomes" id="UP001305815"/>
    </source>
</evidence>
<dbReference type="InterPro" id="IPR016177">
    <property type="entry name" value="DNA-bd_dom_sf"/>
</dbReference>
<organism evidence="7 8">
    <name type="scientific">Claveliimonas bilis</name>
    <dbReference type="NCBI Taxonomy" id="3028070"/>
    <lineage>
        <taxon>Bacteria</taxon>
        <taxon>Bacillati</taxon>
        <taxon>Bacillota</taxon>
        <taxon>Clostridia</taxon>
        <taxon>Lachnospirales</taxon>
        <taxon>Lachnospiraceae</taxon>
        <taxon>Claveliimonas</taxon>
    </lineage>
</organism>
<dbReference type="SUPFAM" id="SSF54171">
    <property type="entry name" value="DNA-binding domain"/>
    <property type="match status" value="1"/>
</dbReference>
<dbReference type="SUPFAM" id="SSF56349">
    <property type="entry name" value="DNA breaking-rejoining enzymes"/>
    <property type="match status" value="1"/>
</dbReference>
<dbReference type="InterPro" id="IPR050090">
    <property type="entry name" value="Tyrosine_recombinase_XerCD"/>
</dbReference>
<dbReference type="RefSeq" id="WP_316266071.1">
    <property type="nucleotide sequence ID" value="NZ_AP027742.1"/>
</dbReference>
<dbReference type="Pfam" id="PF02920">
    <property type="entry name" value="Integrase_DNA"/>
    <property type="match status" value="1"/>
</dbReference>
<dbReference type="Gene3D" id="1.10.443.10">
    <property type="entry name" value="Intergrase catalytic core"/>
    <property type="match status" value="1"/>
</dbReference>
<dbReference type="Proteomes" id="UP001305815">
    <property type="component" value="Chromosome"/>
</dbReference>
<dbReference type="PANTHER" id="PTHR30349:SF41">
    <property type="entry name" value="INTEGRASE_RECOMBINASE PROTEIN MJ0367-RELATED"/>
    <property type="match status" value="1"/>
</dbReference>
<gene>
    <name evidence="7" type="ORF">Lac1_03050</name>
</gene>
<keyword evidence="3" id="KW-0233">DNA recombination</keyword>
<accession>A0ABN6YZ99</accession>
<evidence type="ECO:0000256" key="3">
    <source>
        <dbReference type="ARBA" id="ARBA00023172"/>
    </source>
</evidence>
<dbReference type="PANTHER" id="PTHR30349">
    <property type="entry name" value="PHAGE INTEGRASE-RELATED"/>
    <property type="match status" value="1"/>
</dbReference>
<comment type="similarity">
    <text evidence="1">Belongs to the 'phage' integrase family.</text>
</comment>
<dbReference type="PROSITE" id="PS51898">
    <property type="entry name" value="TYR_RECOMBINASE"/>
    <property type="match status" value="1"/>
</dbReference>